<feature type="domain" description="K Homology" evidence="8">
    <location>
        <begin position="147"/>
        <end position="215"/>
    </location>
</feature>
<dbReference type="InterPro" id="IPR004087">
    <property type="entry name" value="KH_dom"/>
</dbReference>
<dbReference type="CDD" id="cd02394">
    <property type="entry name" value="KH-I_Vigilin_rpt6"/>
    <property type="match status" value="1"/>
</dbReference>
<protein>
    <recommendedName>
        <fullName evidence="5">Vigilin</fullName>
    </recommendedName>
</protein>
<dbReference type="InterPro" id="IPR004088">
    <property type="entry name" value="KH_dom_type_1"/>
</dbReference>
<dbReference type="CDD" id="cd22407">
    <property type="entry name" value="KH-I_Vigilin_rpt3"/>
    <property type="match status" value="1"/>
</dbReference>
<feature type="coiled-coil region" evidence="7">
    <location>
        <begin position="710"/>
        <end position="737"/>
    </location>
</feature>
<name>A0A8C7WRE8_9TELE</name>
<evidence type="ECO:0000256" key="5">
    <source>
        <dbReference type="ARBA" id="ARBA00039270"/>
    </source>
</evidence>
<dbReference type="GeneTree" id="ENSGT00940000165211"/>
<feature type="domain" description="K Homology" evidence="8">
    <location>
        <begin position="432"/>
        <end position="500"/>
    </location>
</feature>
<feature type="domain" description="K Homology" evidence="8">
    <location>
        <begin position="361"/>
        <end position="427"/>
    </location>
</feature>
<reference evidence="9" key="1">
    <citation type="submission" date="2025-08" db="UniProtKB">
        <authorList>
            <consortium name="Ensembl"/>
        </authorList>
    </citation>
    <scope>IDENTIFICATION</scope>
</reference>
<dbReference type="Proteomes" id="UP000694383">
    <property type="component" value="Unplaced"/>
</dbReference>
<dbReference type="CDD" id="cd22405">
    <property type="entry name" value="KH-I_Vigilin_rpt1"/>
    <property type="match status" value="1"/>
</dbReference>
<feature type="domain" description="K Homology" evidence="8">
    <location>
        <begin position="660"/>
        <end position="729"/>
    </location>
</feature>
<dbReference type="CDD" id="cd22412">
    <property type="entry name" value="KH-I_Vigilin_rpt9"/>
    <property type="match status" value="1"/>
</dbReference>
<keyword evidence="4 6" id="KW-0694">RNA-binding</keyword>
<comment type="subcellular location">
    <subcellularLocation>
        <location evidence="1">Cytoplasm</location>
    </subcellularLocation>
</comment>
<dbReference type="AlphaFoldDB" id="A0A8C7WRE8"/>
<dbReference type="FunFam" id="3.30.1370.10:FF:000018">
    <property type="entry name" value="vigilin isoform X1"/>
    <property type="match status" value="1"/>
</dbReference>
<proteinExistence type="predicted"/>
<evidence type="ECO:0000256" key="1">
    <source>
        <dbReference type="ARBA" id="ARBA00004496"/>
    </source>
</evidence>
<dbReference type="CDD" id="cd22413">
    <property type="entry name" value="KH-I_Vigilin_rpt10"/>
    <property type="match status" value="1"/>
</dbReference>
<keyword evidence="10" id="KW-1185">Reference proteome</keyword>
<evidence type="ECO:0000259" key="8">
    <source>
        <dbReference type="SMART" id="SM00322"/>
    </source>
</evidence>
<evidence type="ECO:0000256" key="6">
    <source>
        <dbReference type="PROSITE-ProRule" id="PRU00117"/>
    </source>
</evidence>
<keyword evidence="3" id="KW-0677">Repeat</keyword>
<dbReference type="Ensembl" id="ENSOSIT00000002307.1">
    <property type="protein sequence ID" value="ENSOSIP00000002158.1"/>
    <property type="gene ID" value="ENSOSIG00000001149.1"/>
</dbReference>
<dbReference type="PROSITE" id="PS50084">
    <property type="entry name" value="KH_TYPE_1"/>
    <property type="match status" value="9"/>
</dbReference>
<dbReference type="FunFam" id="3.30.1370.10:FF:000033">
    <property type="entry name" value="vigilin isoform X1"/>
    <property type="match status" value="1"/>
</dbReference>
<dbReference type="SMART" id="SM00322">
    <property type="entry name" value="KH"/>
    <property type="match status" value="8"/>
</dbReference>
<dbReference type="FunFam" id="3.30.1370.10:FF:000039">
    <property type="entry name" value="vigilin isoform X1"/>
    <property type="match status" value="1"/>
</dbReference>
<dbReference type="SUPFAM" id="SSF54791">
    <property type="entry name" value="Eukaryotic type KH-domain (KH-domain type I)"/>
    <property type="match status" value="8"/>
</dbReference>
<dbReference type="CDD" id="cd22414">
    <property type="entry name" value="KH-I_Vigilin_rpt11"/>
    <property type="match status" value="1"/>
</dbReference>
<feature type="domain" description="K Homology" evidence="8">
    <location>
        <begin position="586"/>
        <end position="655"/>
    </location>
</feature>
<feature type="domain" description="K Homology" evidence="8">
    <location>
        <begin position="292"/>
        <end position="360"/>
    </location>
</feature>
<dbReference type="FunFam" id="3.30.1370.10:FF:000061">
    <property type="entry name" value="High density lipoprotein binding protein"/>
    <property type="match status" value="1"/>
</dbReference>
<dbReference type="GO" id="GO:0003729">
    <property type="term" value="F:mRNA binding"/>
    <property type="evidence" value="ECO:0007669"/>
    <property type="project" value="TreeGrafter"/>
</dbReference>
<dbReference type="GO" id="GO:0005737">
    <property type="term" value="C:cytoplasm"/>
    <property type="evidence" value="ECO:0007669"/>
    <property type="project" value="UniProtKB-SubCell"/>
</dbReference>
<evidence type="ECO:0000256" key="4">
    <source>
        <dbReference type="ARBA" id="ARBA00022884"/>
    </source>
</evidence>
<dbReference type="CDD" id="cd22406">
    <property type="entry name" value="KH-I_Vigilin_rpt2"/>
    <property type="match status" value="1"/>
</dbReference>
<sequence>MSSVAVLTPESFAEHRSGLKDQDLTGCVPEDEAYIPTYLEAFPPLPEKGTPGEKSGEPASAWGSKIRPIKASVITQVFHVPLEERRYKDNSQFGEGEEAKVCLDIMQRTGAHIELSLAKDQGLSIMVTGKLDSVMKARKEIVARLQTQASATVAIPKEHHRFVIGKNGEKLQELELKTATKIAIPRPEDPSTSIRITGTKEGIEKARHEILLISAEQDKRAVERLSLEKAFHPFIAGAHNRLVQELSQETGARISIPPPSLPKDEIVITGEKEAVALAVNRIRAIYEDKKRKTTTISVEVKKSQHKYIIGPKGNTLQEILEATGVSVEMPPLDSGSETIILRGEPDKLGPALTQVYAKAKSVMVVEVSAPAWLHRFIIGKKGQNIGRITQQLPRVHIEFTDGEERISLEGPTEEVEQAQIQIQEIIKDLLVRMDYSEVIIDQRFHRHLIGKNGANINRIKEQYKVSVRIPQDSERSNLIRIEGDPKGVQLARRELIEMVQRMENERTKDLIVEQKFHRTIIGQKGEKIKEVRDKFPEVGHFILTNYRWTAAPASSSAGRAPLFFFFFFKHSPTVSLKVSPLWIQANLKETEVTIPAKLHNSLIGSKGCLVRSIMEDCGGVHIHFPSEGSGSDKVTIRGPVGEVEKAKKQLLQLAEEKQVNNFTAELQAKPEYHKFLIGRGGANIRRVRDRTGARIIFPSPDDTEQELITIVGKEEAVRQAQRELETLVKNLDDVVEDSMEVDVRHHRHFVCRRGQVLRELAEEYGGVAVSFPRTGASSQKVTLKGAKDCVEAAKKRIQEIIEDLVSTVALKDKSPQQITQSKTISKIRTIKKSISVKWNIILWEQDINLWERDIF</sequence>
<evidence type="ECO:0000256" key="2">
    <source>
        <dbReference type="ARBA" id="ARBA00022490"/>
    </source>
</evidence>
<dbReference type="Pfam" id="PF00013">
    <property type="entry name" value="KH_1"/>
    <property type="match status" value="8"/>
</dbReference>
<accession>A0A8C7WRE8</accession>
<evidence type="ECO:0000256" key="7">
    <source>
        <dbReference type="SAM" id="Coils"/>
    </source>
</evidence>
<evidence type="ECO:0000256" key="3">
    <source>
        <dbReference type="ARBA" id="ARBA00022737"/>
    </source>
</evidence>
<dbReference type="InterPro" id="IPR036612">
    <property type="entry name" value="KH_dom_type_1_sf"/>
</dbReference>
<dbReference type="Gene3D" id="3.30.1370.10">
    <property type="entry name" value="K Homology domain, type 1"/>
    <property type="match status" value="9"/>
</dbReference>
<dbReference type="CDD" id="cd22408">
    <property type="entry name" value="KH-I_Vigilin_rpt4"/>
    <property type="match status" value="1"/>
</dbReference>
<organism evidence="9 10">
    <name type="scientific">Oryzias sinensis</name>
    <name type="common">Chinese medaka</name>
    <dbReference type="NCBI Taxonomy" id="183150"/>
    <lineage>
        <taxon>Eukaryota</taxon>
        <taxon>Metazoa</taxon>
        <taxon>Chordata</taxon>
        <taxon>Craniata</taxon>
        <taxon>Vertebrata</taxon>
        <taxon>Euteleostomi</taxon>
        <taxon>Actinopterygii</taxon>
        <taxon>Neopterygii</taxon>
        <taxon>Teleostei</taxon>
        <taxon>Neoteleostei</taxon>
        <taxon>Acanthomorphata</taxon>
        <taxon>Ovalentaria</taxon>
        <taxon>Atherinomorphae</taxon>
        <taxon>Beloniformes</taxon>
        <taxon>Adrianichthyidae</taxon>
        <taxon>Oryziinae</taxon>
        <taxon>Oryzias</taxon>
    </lineage>
</organism>
<evidence type="ECO:0000313" key="9">
    <source>
        <dbReference type="Ensembl" id="ENSOSIP00000002158.1"/>
    </source>
</evidence>
<dbReference type="InterPro" id="IPR057778">
    <property type="entry name" value="KH_Vigilin_N"/>
</dbReference>
<dbReference type="Pfam" id="PF24668">
    <property type="entry name" value="KH_Vigilin"/>
    <property type="match status" value="1"/>
</dbReference>
<dbReference type="CDD" id="cd22409">
    <property type="entry name" value="KH-I_Vigilin_rpt5"/>
    <property type="match status" value="1"/>
</dbReference>
<keyword evidence="2" id="KW-0963">Cytoplasm</keyword>
<dbReference type="PANTHER" id="PTHR10627:SF67">
    <property type="entry name" value="HIGH DENSITY LIPOPROTEIN-BINDING PROTEIN B"/>
    <property type="match status" value="1"/>
</dbReference>
<dbReference type="PANTHER" id="PTHR10627">
    <property type="entry name" value="SCP160"/>
    <property type="match status" value="1"/>
</dbReference>
<feature type="domain" description="K Homology" evidence="8">
    <location>
        <begin position="733"/>
        <end position="802"/>
    </location>
</feature>
<feature type="domain" description="K Homology" evidence="8">
    <location>
        <begin position="219"/>
        <end position="287"/>
    </location>
</feature>
<keyword evidence="7" id="KW-0175">Coiled coil</keyword>
<evidence type="ECO:0000313" key="10">
    <source>
        <dbReference type="Proteomes" id="UP000694383"/>
    </source>
</evidence>
<reference evidence="9" key="2">
    <citation type="submission" date="2025-09" db="UniProtKB">
        <authorList>
            <consortium name="Ensembl"/>
        </authorList>
    </citation>
    <scope>IDENTIFICATION</scope>
</reference>